<comment type="caution">
    <text evidence="1">The sequence shown here is derived from an EMBL/GenBank/DDBJ whole genome shotgun (WGS) entry which is preliminary data.</text>
</comment>
<reference evidence="1" key="1">
    <citation type="journal article" date="2014" name="Int. J. Syst. Evol. Microbiol.">
        <title>Complete genome sequence of Corynebacterium casei LMG S-19264T (=DSM 44701T), isolated from a smear-ripened cheese.</title>
        <authorList>
            <consortium name="US DOE Joint Genome Institute (JGI-PGF)"/>
            <person name="Walter F."/>
            <person name="Albersmeier A."/>
            <person name="Kalinowski J."/>
            <person name="Ruckert C."/>
        </authorList>
    </citation>
    <scope>NUCLEOTIDE SEQUENCE</scope>
    <source>
        <strain evidence="1">CGMCC 4.7679</strain>
    </source>
</reference>
<accession>A0A8H9IQV5</accession>
<evidence type="ECO:0000313" key="2">
    <source>
        <dbReference type="Proteomes" id="UP000658656"/>
    </source>
</evidence>
<dbReference type="Proteomes" id="UP000658656">
    <property type="component" value="Unassembled WGS sequence"/>
</dbReference>
<protein>
    <submittedName>
        <fullName evidence="1">Uncharacterized protein</fullName>
    </submittedName>
</protein>
<reference evidence="1" key="2">
    <citation type="submission" date="2020-09" db="EMBL/GenBank/DDBJ databases">
        <authorList>
            <person name="Sun Q."/>
            <person name="Zhou Y."/>
        </authorList>
    </citation>
    <scope>NUCLEOTIDE SEQUENCE</scope>
    <source>
        <strain evidence="1">CGMCC 4.7679</strain>
    </source>
</reference>
<sequence length="72" mass="7600">MVVVAALSGEPPVVAVSEQPASVSTAAIKQAKRVLRLLLFILTSLCRAPWRWEPLDCCQQAGGQSHASGLGE</sequence>
<proteinExistence type="predicted"/>
<organism evidence="1 2">
    <name type="scientific">Amycolatopsis bartoniae</name>
    <dbReference type="NCBI Taxonomy" id="941986"/>
    <lineage>
        <taxon>Bacteria</taxon>
        <taxon>Bacillati</taxon>
        <taxon>Actinomycetota</taxon>
        <taxon>Actinomycetes</taxon>
        <taxon>Pseudonocardiales</taxon>
        <taxon>Pseudonocardiaceae</taxon>
        <taxon>Amycolatopsis</taxon>
    </lineage>
</organism>
<keyword evidence="2" id="KW-1185">Reference proteome</keyword>
<dbReference type="AlphaFoldDB" id="A0A8H9IQV5"/>
<name>A0A8H9IQV5_9PSEU</name>
<dbReference type="EMBL" id="BNAV01000001">
    <property type="protein sequence ID" value="GHF34805.1"/>
    <property type="molecule type" value="Genomic_DNA"/>
</dbReference>
<gene>
    <name evidence="1" type="ORF">GCM10017566_04390</name>
</gene>
<evidence type="ECO:0000313" key="1">
    <source>
        <dbReference type="EMBL" id="GHF34805.1"/>
    </source>
</evidence>